<gene>
    <name evidence="13" type="primary">trkH3</name>
    <name evidence="13" type="ORF">JANAI62_01620</name>
</gene>
<feature type="transmembrane region" description="Helical" evidence="12">
    <location>
        <begin position="163"/>
        <end position="183"/>
    </location>
</feature>
<evidence type="ECO:0000256" key="10">
    <source>
        <dbReference type="PIRNR" id="PIRNR006247"/>
    </source>
</evidence>
<keyword evidence="2 10" id="KW-0813">Transport</keyword>
<comment type="function">
    <text evidence="10">Low-affinity potassium transport system. Interacts with Trk system potassium uptake protein TrkA.</text>
</comment>
<name>A0ABQ4NH54_9RHOB</name>
<keyword evidence="7 12" id="KW-1133">Transmembrane helix</keyword>
<evidence type="ECO:0000256" key="8">
    <source>
        <dbReference type="ARBA" id="ARBA00023065"/>
    </source>
</evidence>
<feature type="transmembrane region" description="Helical" evidence="12">
    <location>
        <begin position="484"/>
        <end position="504"/>
    </location>
</feature>
<dbReference type="Pfam" id="PF02386">
    <property type="entry name" value="TrkH"/>
    <property type="match status" value="1"/>
</dbReference>
<evidence type="ECO:0000256" key="9">
    <source>
        <dbReference type="ARBA" id="ARBA00023136"/>
    </source>
</evidence>
<feature type="transmembrane region" description="Helical" evidence="12">
    <location>
        <begin position="267"/>
        <end position="290"/>
    </location>
</feature>
<evidence type="ECO:0000256" key="5">
    <source>
        <dbReference type="ARBA" id="ARBA00022692"/>
    </source>
</evidence>
<protein>
    <recommendedName>
        <fullName evidence="10">Trk system potassium uptake protein</fullName>
    </recommendedName>
</protein>
<dbReference type="PANTHER" id="PTHR32024">
    <property type="entry name" value="TRK SYSTEM POTASSIUM UPTAKE PROTEIN TRKG-RELATED"/>
    <property type="match status" value="1"/>
</dbReference>
<keyword evidence="5 12" id="KW-0812">Transmembrane</keyword>
<organism evidence="13 14">
    <name type="scientific">Jannaschia pagri</name>
    <dbReference type="NCBI Taxonomy" id="2829797"/>
    <lineage>
        <taxon>Bacteria</taxon>
        <taxon>Pseudomonadati</taxon>
        <taxon>Pseudomonadota</taxon>
        <taxon>Alphaproteobacteria</taxon>
        <taxon>Rhodobacterales</taxon>
        <taxon>Roseobacteraceae</taxon>
        <taxon>Jannaschia</taxon>
    </lineage>
</organism>
<keyword evidence="3 10" id="KW-1003">Cell membrane</keyword>
<evidence type="ECO:0000256" key="2">
    <source>
        <dbReference type="ARBA" id="ARBA00022448"/>
    </source>
</evidence>
<evidence type="ECO:0000256" key="7">
    <source>
        <dbReference type="ARBA" id="ARBA00022989"/>
    </source>
</evidence>
<feature type="transmembrane region" description="Helical" evidence="12">
    <location>
        <begin position="215"/>
        <end position="236"/>
    </location>
</feature>
<feature type="region of interest" description="Disordered" evidence="11">
    <location>
        <begin position="1"/>
        <end position="26"/>
    </location>
</feature>
<evidence type="ECO:0000256" key="3">
    <source>
        <dbReference type="ARBA" id="ARBA00022475"/>
    </source>
</evidence>
<dbReference type="Proteomes" id="UP000786693">
    <property type="component" value="Unassembled WGS sequence"/>
</dbReference>
<keyword evidence="6 10" id="KW-0630">Potassium</keyword>
<dbReference type="InterPro" id="IPR003445">
    <property type="entry name" value="Cat_transpt"/>
</dbReference>
<comment type="subcellular location">
    <subcellularLocation>
        <location evidence="10">Cell inner membrane</location>
        <topology evidence="10">Multi-pass membrane protein</topology>
    </subcellularLocation>
    <subcellularLocation>
        <location evidence="1">Cell membrane</location>
        <topology evidence="1">Multi-pass membrane protein</topology>
    </subcellularLocation>
</comment>
<comment type="caution">
    <text evidence="13">The sequence shown here is derived from an EMBL/GenBank/DDBJ whole genome shotgun (WGS) entry which is preliminary data.</text>
</comment>
<keyword evidence="14" id="KW-1185">Reference proteome</keyword>
<evidence type="ECO:0000313" key="13">
    <source>
        <dbReference type="EMBL" id="GIT93539.1"/>
    </source>
</evidence>
<accession>A0ABQ4NH54</accession>
<evidence type="ECO:0000313" key="14">
    <source>
        <dbReference type="Proteomes" id="UP000786693"/>
    </source>
</evidence>
<dbReference type="PANTHER" id="PTHR32024:SF3">
    <property type="entry name" value="TRK SYSTEM POTASSIUM UPTAKE PROTEIN"/>
    <property type="match status" value="1"/>
</dbReference>
<feature type="transmembrane region" description="Helical" evidence="12">
    <location>
        <begin position="69"/>
        <end position="88"/>
    </location>
</feature>
<dbReference type="EMBL" id="BPFH01000001">
    <property type="protein sequence ID" value="GIT93539.1"/>
    <property type="molecule type" value="Genomic_DNA"/>
</dbReference>
<evidence type="ECO:0000256" key="11">
    <source>
        <dbReference type="SAM" id="MobiDB-lite"/>
    </source>
</evidence>
<dbReference type="InterPro" id="IPR004772">
    <property type="entry name" value="TrkH"/>
</dbReference>
<keyword evidence="9 10" id="KW-0472">Membrane</keyword>
<reference evidence="13 14" key="1">
    <citation type="submission" date="2021-05" db="EMBL/GenBank/DDBJ databases">
        <title>Bacteria Genome sequencing.</title>
        <authorList>
            <person name="Takabe Y."/>
            <person name="Nakajima Y."/>
            <person name="Suzuki S."/>
            <person name="Shiozaki T."/>
        </authorList>
    </citation>
    <scope>NUCLEOTIDE SEQUENCE [LARGE SCALE GENOMIC DNA]</scope>
    <source>
        <strain evidence="13 14">AI_62</strain>
    </source>
</reference>
<evidence type="ECO:0000256" key="1">
    <source>
        <dbReference type="ARBA" id="ARBA00004651"/>
    </source>
</evidence>
<comment type="similarity">
    <text evidence="10">Belongs to the TrkH potassium transport family.</text>
</comment>
<feature type="transmembrane region" description="Helical" evidence="12">
    <location>
        <begin position="351"/>
        <end position="373"/>
    </location>
</feature>
<dbReference type="PIRSF" id="PIRSF006247">
    <property type="entry name" value="TrkH"/>
    <property type="match status" value="1"/>
</dbReference>
<evidence type="ECO:0000256" key="6">
    <source>
        <dbReference type="ARBA" id="ARBA00022958"/>
    </source>
</evidence>
<proteinExistence type="inferred from homology"/>
<sequence length="511" mass="54110">MTDLESRTDRPHSGHQRIDTQAAPPDTGAMLDVRPVGYVIGLLLVALGASMGVPMAVDLLDQNGHWSAFFEAGMLTMLSGLCLALACANAVRTRLSLQQTFLLTTGVWLAMPIFAALPFVFGATGSSYTDAFFEAMSGLTTTGSTVLSGLDDLPRGLLLWRGLLQWFGGIGVIVVAMVFLPELRVGGMQIFRSEGFDTMGKVLPRAAQISSQISTIYIGITIACALAYNAAGMGAFDAVVHAMTTVSTGGFANYDASFGAFQGPHEYIATVFMLGAALPFVLYVQLLNGAGQPLVRDSQVRAFLAVAAVLVGVTAGTLVVFGGMPVERAFREGLFNIASILTGTGYASVDYMQWGAFIITLFFFCGLIGGCAGSTSCSVKIFRYQILFAAMKAQIRRIHSPNGIFQARYDGRKVAEDVLSSVMAFFVLFVVTLGVFAVLLAMTGLDFLTAVSGAATAVANIGPGLGPIIGPAGNFAPLNDPAKWLLAAAMLIGRLELVVVYVLFTARFWRV</sequence>
<evidence type="ECO:0000256" key="4">
    <source>
        <dbReference type="ARBA" id="ARBA00022538"/>
    </source>
</evidence>
<keyword evidence="4 10" id="KW-0633">Potassium transport</keyword>
<feature type="transmembrane region" description="Helical" evidence="12">
    <location>
        <begin position="100"/>
        <end position="121"/>
    </location>
</feature>
<keyword evidence="8 10" id="KW-0406">Ion transport</keyword>
<feature type="transmembrane region" description="Helical" evidence="12">
    <location>
        <begin position="36"/>
        <end position="57"/>
    </location>
</feature>
<keyword evidence="10" id="KW-0997">Cell inner membrane</keyword>
<feature type="transmembrane region" description="Helical" evidence="12">
    <location>
        <begin position="302"/>
        <end position="324"/>
    </location>
</feature>
<feature type="transmembrane region" description="Helical" evidence="12">
    <location>
        <begin position="418"/>
        <end position="442"/>
    </location>
</feature>
<feature type="compositionally biased region" description="Basic and acidic residues" evidence="11">
    <location>
        <begin position="1"/>
        <end position="18"/>
    </location>
</feature>
<evidence type="ECO:0000256" key="12">
    <source>
        <dbReference type="SAM" id="Phobius"/>
    </source>
</evidence>